<evidence type="ECO:0000256" key="1">
    <source>
        <dbReference type="SAM" id="Coils"/>
    </source>
</evidence>
<feature type="coiled-coil region" evidence="1">
    <location>
        <begin position="641"/>
        <end position="668"/>
    </location>
</feature>
<keyword evidence="1" id="KW-0175">Coiled coil</keyword>
<dbReference type="PANTHER" id="PTHR31099">
    <property type="entry name" value="OS06G0165300 PROTEIN"/>
    <property type="match status" value="1"/>
</dbReference>
<evidence type="ECO:0000256" key="2">
    <source>
        <dbReference type="SAM" id="MobiDB-lite"/>
    </source>
</evidence>
<feature type="compositionally biased region" description="Basic and acidic residues" evidence="2">
    <location>
        <begin position="398"/>
        <end position="419"/>
    </location>
</feature>
<evidence type="ECO:0000313" key="3">
    <source>
        <dbReference type="Proteomes" id="UP000504610"/>
    </source>
</evidence>
<feature type="compositionally biased region" description="Acidic residues" evidence="2">
    <location>
        <begin position="696"/>
        <end position="716"/>
    </location>
</feature>
<feature type="compositionally biased region" description="Basic and acidic residues" evidence="2">
    <location>
        <begin position="717"/>
        <end position="727"/>
    </location>
</feature>
<feature type="compositionally biased region" description="Basic and acidic residues" evidence="2">
    <location>
        <begin position="25"/>
        <end position="34"/>
    </location>
</feature>
<dbReference type="AlphaFoldDB" id="A0A6J0LHL3"/>
<organism evidence="3 4">
    <name type="scientific">Raphanus sativus</name>
    <name type="common">Radish</name>
    <name type="synonym">Raphanus raphanistrum var. sativus</name>
    <dbReference type="NCBI Taxonomy" id="3726"/>
    <lineage>
        <taxon>Eukaryota</taxon>
        <taxon>Viridiplantae</taxon>
        <taxon>Streptophyta</taxon>
        <taxon>Embryophyta</taxon>
        <taxon>Tracheophyta</taxon>
        <taxon>Spermatophyta</taxon>
        <taxon>Magnoliopsida</taxon>
        <taxon>eudicotyledons</taxon>
        <taxon>Gunneridae</taxon>
        <taxon>Pentapetalae</taxon>
        <taxon>rosids</taxon>
        <taxon>malvids</taxon>
        <taxon>Brassicales</taxon>
        <taxon>Brassicaceae</taxon>
        <taxon>Brassiceae</taxon>
        <taxon>Raphanus</taxon>
    </lineage>
</organism>
<dbReference type="PANTHER" id="PTHR31099:SF37">
    <property type="entry name" value="MYOSIN HEAVY CHAIN-LIKE PROTEIN"/>
    <property type="match status" value="1"/>
</dbReference>
<evidence type="ECO:0000313" key="4">
    <source>
        <dbReference type="RefSeq" id="XP_018459372.1"/>
    </source>
</evidence>
<gene>
    <name evidence="4" type="primary">LOC108830268</name>
</gene>
<feature type="region of interest" description="Disordered" evidence="2">
    <location>
        <begin position="1"/>
        <end position="20"/>
    </location>
</feature>
<dbReference type="Pfam" id="PF07794">
    <property type="entry name" value="DUF1633"/>
    <property type="match status" value="1"/>
</dbReference>
<reference evidence="3" key="1">
    <citation type="journal article" date="2019" name="Database">
        <title>The radish genome database (RadishGD): an integrated information resource for radish genomics.</title>
        <authorList>
            <person name="Yu H.J."/>
            <person name="Baek S."/>
            <person name="Lee Y.J."/>
            <person name="Cho A."/>
            <person name="Mun J.H."/>
        </authorList>
    </citation>
    <scope>NUCLEOTIDE SEQUENCE [LARGE SCALE GENOMIC DNA]</scope>
    <source>
        <strain evidence="3">cv. WK10039</strain>
    </source>
</reference>
<feature type="region of interest" description="Disordered" evidence="2">
    <location>
        <begin position="25"/>
        <end position="68"/>
    </location>
</feature>
<dbReference type="OrthoDB" id="1103597at2759"/>
<keyword evidence="3" id="KW-1185">Reference proteome</keyword>
<sequence length="727" mass="80357">MSHLKEGSGETGVSTSGARLMKVKQEVGEKMKKDDKKKKAKEMIGARVAKRAKKKDGSSESVAPGLHSPSLLTSQEVVNLMVQAHGKKDLARACTPDETPKTAPEGWFCIHEKYISKCHLRFPLPSLLLDLLDYYQLALSQLCPSVIRVINGFITRSKEEGVAVGLTDLMSLFLIKQSSSKDGGSGTYYLPCRPKLGIFKFSTSDDDWRKKYFYVKVDSSTVPEGRTLRVSWTDASDIADPRKLSGKRTRALFRKLQQSPCTWASFTTSRIGSARFPERYNASFLNPVSVADLEVSEGDSVVSITTGASTSETEKTQPSRMPLKPSFRSRGRPSKAANASRGSDKSQGGSFLNSVKEVFDEGTSNPVKDVTPTEPQVQDVSPHYDVPTVEAEVQVAKDPPEVEPPRNKRSRIDQVDRPSRSSSSSSRGDTVGWSFTHSKPGSILDDSWGLATLMRHMKRPGCSLPSINNLTNRDEYAEIAHFMGQLAGAVNRAQLKFEDAIHNAPNAGELAKVTELVKATKMELDQARVQVSELQAEVERLGSKADIQQGKIESQAIDIQVKGRKIAELDSARKIAEYQARELISSSQDNQRNKEAEVKLAVRRGKREVADAYNKVLVSVKEKFSKKEDEVDLQIYAQELQDNTNLLKDMLNNEIKSAEDEYNRLMALMPEAAAAYEKAQVSDFSITPVKATPGNDDMEIEEEVPDKENEPVEVDQDVEKSSGDKEG</sequence>
<dbReference type="Proteomes" id="UP000504610">
    <property type="component" value="Chromosome 3"/>
</dbReference>
<dbReference type="GeneID" id="108830268"/>
<proteinExistence type="predicted"/>
<feature type="coiled-coil region" evidence="1">
    <location>
        <begin position="510"/>
        <end position="544"/>
    </location>
</feature>
<dbReference type="KEGG" id="rsz:108830268"/>
<feature type="region of interest" description="Disordered" evidence="2">
    <location>
        <begin position="684"/>
        <end position="727"/>
    </location>
</feature>
<dbReference type="RefSeq" id="XP_018459372.1">
    <property type="nucleotide sequence ID" value="XM_018603870.1"/>
</dbReference>
<feature type="region of interest" description="Disordered" evidence="2">
    <location>
        <begin position="304"/>
        <end position="436"/>
    </location>
</feature>
<protein>
    <submittedName>
        <fullName evidence="4">Uncharacterized protein At3g60930, chloroplastic-like</fullName>
    </submittedName>
</protein>
<name>A0A6J0LHL3_RAPSA</name>
<reference evidence="4" key="2">
    <citation type="submission" date="2025-08" db="UniProtKB">
        <authorList>
            <consortium name="RefSeq"/>
        </authorList>
    </citation>
    <scope>IDENTIFICATION</scope>
    <source>
        <tissue evidence="4">Leaf</tissue>
    </source>
</reference>
<accession>A0A6J0LHL3</accession>
<dbReference type="InterPro" id="IPR012436">
    <property type="entry name" value="DUF1633"/>
</dbReference>